<dbReference type="GeneID" id="85394401"/>
<reference evidence="1" key="1">
    <citation type="submission" date="2021-12" db="EMBL/GenBank/DDBJ databases">
        <title>Comparative genomics, transcriptomics and evolutionary studies reveal genomic signatures of adaptation to plant cell wall in hemibiotrophic fungi.</title>
        <authorList>
            <consortium name="DOE Joint Genome Institute"/>
            <person name="Baroncelli R."/>
            <person name="Diaz J.F."/>
            <person name="Benocci T."/>
            <person name="Peng M."/>
            <person name="Battaglia E."/>
            <person name="Haridas S."/>
            <person name="Andreopoulos W."/>
            <person name="Labutti K."/>
            <person name="Pangilinan J."/>
            <person name="Floch G.L."/>
            <person name="Makela M.R."/>
            <person name="Henrissat B."/>
            <person name="Grigoriev I.V."/>
            <person name="Crouch J.A."/>
            <person name="De Vries R.P."/>
            <person name="Sukno S.A."/>
            <person name="Thon M.R."/>
        </authorList>
    </citation>
    <scope>NUCLEOTIDE SEQUENCE</scope>
    <source>
        <strain evidence="1">CBS 112980</strain>
    </source>
</reference>
<dbReference type="RefSeq" id="XP_060364683.1">
    <property type="nucleotide sequence ID" value="XM_060510502.1"/>
</dbReference>
<comment type="caution">
    <text evidence="1">The sequence shown here is derived from an EMBL/GenBank/DDBJ whole genome shotgun (WGS) entry which is preliminary data.</text>
</comment>
<dbReference type="Proteomes" id="UP001244207">
    <property type="component" value="Unassembled WGS sequence"/>
</dbReference>
<gene>
    <name evidence="1" type="ORF">BDZ83DRAFT_652111</name>
</gene>
<sequence length="198" mass="21686">MTIKPRLGILSSNHDDTTQATRELKTVDNIIKHPKLDTTSPFLIQPTTTPIAPTIRPCVDHPAQETCRAFLEAVNTATIHICQAGEDEQPCAIDAAFCATVPRDKDGIQGRRRRRRWTYAMLACEDESKHGGRMLLAVPRYRSLTDDASGLVDLPTTAALQDASSCRDHMQSACGRGPADDVLSRPTIAKLTLGVILR</sequence>
<name>A0AAD8UN57_GLOAC</name>
<proteinExistence type="predicted"/>
<accession>A0AAD8UN57</accession>
<organism evidence="1 2">
    <name type="scientific">Glomerella acutata</name>
    <name type="common">Colletotrichum acutatum</name>
    <dbReference type="NCBI Taxonomy" id="27357"/>
    <lineage>
        <taxon>Eukaryota</taxon>
        <taxon>Fungi</taxon>
        <taxon>Dikarya</taxon>
        <taxon>Ascomycota</taxon>
        <taxon>Pezizomycotina</taxon>
        <taxon>Sordariomycetes</taxon>
        <taxon>Hypocreomycetidae</taxon>
        <taxon>Glomerellales</taxon>
        <taxon>Glomerellaceae</taxon>
        <taxon>Colletotrichum</taxon>
        <taxon>Colletotrichum acutatum species complex</taxon>
    </lineage>
</organism>
<dbReference type="AlphaFoldDB" id="A0AAD8UN57"/>
<evidence type="ECO:0000313" key="2">
    <source>
        <dbReference type="Proteomes" id="UP001244207"/>
    </source>
</evidence>
<keyword evidence="2" id="KW-1185">Reference proteome</keyword>
<evidence type="ECO:0000313" key="1">
    <source>
        <dbReference type="EMBL" id="KAK1724628.1"/>
    </source>
</evidence>
<protein>
    <submittedName>
        <fullName evidence="1">Uncharacterized protein</fullName>
    </submittedName>
</protein>
<dbReference type="EMBL" id="JAHMHS010000050">
    <property type="protein sequence ID" value="KAK1724628.1"/>
    <property type="molecule type" value="Genomic_DNA"/>
</dbReference>